<name>A0A812XNX4_SYMPI</name>
<proteinExistence type="predicted"/>
<feature type="non-terminal residue" evidence="1">
    <location>
        <position position="1"/>
    </location>
</feature>
<dbReference type="Proteomes" id="UP000649617">
    <property type="component" value="Unassembled WGS sequence"/>
</dbReference>
<sequence>ANKTVLLYDLPPFTNRSTLEGNVKHYLQGAGLDYSQVAAVHNHLLTSASAVVRVEFLTENQARTFHIHMRASKRYWRVPGTQDTKVRSELDTTTEDRIAMQPFYALLDILSELTGSPDLQTWKQTLQIWTGKDVTPKRLLAQVSYVLDSRFPRRYACCRSGARLFPIACAARCCSYKPSAAQSRLVQDPPPPDMAKVRPIFGQKIGIWAARADIAHSPVMPWDILIASSFRLAYEHAQMESSTEPQPLQWHQDVFPWLMICSFERVATDLFQTLAEDLADFLDQDDTLMKLIAGESTLDSEFRDEKETDGRMQ</sequence>
<comment type="caution">
    <text evidence="1">The sequence shown here is derived from an EMBL/GenBank/DDBJ whole genome shotgun (WGS) entry which is preliminary data.</text>
</comment>
<gene>
    <name evidence="1" type="ORF">SPIL2461_LOCUS21435</name>
</gene>
<reference evidence="1" key="1">
    <citation type="submission" date="2021-02" db="EMBL/GenBank/DDBJ databases">
        <authorList>
            <person name="Dougan E. K."/>
            <person name="Rhodes N."/>
            <person name="Thang M."/>
            <person name="Chan C."/>
        </authorList>
    </citation>
    <scope>NUCLEOTIDE SEQUENCE</scope>
</reference>
<organism evidence="1 2">
    <name type="scientific">Symbiodinium pilosum</name>
    <name type="common">Dinoflagellate</name>
    <dbReference type="NCBI Taxonomy" id="2952"/>
    <lineage>
        <taxon>Eukaryota</taxon>
        <taxon>Sar</taxon>
        <taxon>Alveolata</taxon>
        <taxon>Dinophyceae</taxon>
        <taxon>Suessiales</taxon>
        <taxon>Symbiodiniaceae</taxon>
        <taxon>Symbiodinium</taxon>
    </lineage>
</organism>
<protein>
    <submittedName>
        <fullName evidence="1">Uncharacterized protein</fullName>
    </submittedName>
</protein>
<accession>A0A812XNX4</accession>
<keyword evidence="2" id="KW-1185">Reference proteome</keyword>
<dbReference type="OrthoDB" id="431050at2759"/>
<evidence type="ECO:0000313" key="1">
    <source>
        <dbReference type="EMBL" id="CAE7743701.1"/>
    </source>
</evidence>
<evidence type="ECO:0000313" key="2">
    <source>
        <dbReference type="Proteomes" id="UP000649617"/>
    </source>
</evidence>
<dbReference type="AlphaFoldDB" id="A0A812XNX4"/>
<dbReference type="EMBL" id="CAJNIZ010046241">
    <property type="protein sequence ID" value="CAE7743701.1"/>
    <property type="molecule type" value="Genomic_DNA"/>
</dbReference>